<dbReference type="EMBL" id="BRXZ01000193">
    <property type="protein sequence ID" value="GMI07151.1"/>
    <property type="molecule type" value="Genomic_DNA"/>
</dbReference>
<comment type="caution">
    <text evidence="1">The sequence shown here is derived from an EMBL/GenBank/DDBJ whole genome shotgun (WGS) entry which is preliminary data.</text>
</comment>
<reference evidence="1" key="1">
    <citation type="submission" date="2022-07" db="EMBL/GenBank/DDBJ databases">
        <title>Genome analysis of Parmales, a sister group of diatoms, reveals the evolutionary specialization of diatoms from phago-mixotrophs to photoautotrophs.</title>
        <authorList>
            <person name="Ban H."/>
            <person name="Sato S."/>
            <person name="Yoshikawa S."/>
            <person name="Kazumasa Y."/>
            <person name="Nakamura Y."/>
            <person name="Ichinomiya M."/>
            <person name="Saitoh K."/>
            <person name="Sato N."/>
            <person name="Blanc-Mathieu R."/>
            <person name="Endo H."/>
            <person name="Kuwata A."/>
            <person name="Ogata H."/>
        </authorList>
    </citation>
    <scope>NUCLEOTIDE SEQUENCE</scope>
</reference>
<sequence>MSGGSDRLDVSFTASSSRSELETTSEDFIKETFVPRLDSSTSSLIITQTDHGDGSLMSCISSTLGSPQESSKSRFPLFPSIIYLNPSPPPPSRSRIHLTPLPPSSQSVILHPTSVNLDAMSAAAQTARGMRVPYEIGNRVSFGESPYFNDLLSLLTNFRSRSTAGYLHMSVPSTQSGCAYVLSVAQHLSILEERLHHSVFIYTPFRRNGEDCFVSNGEWVYTVVIGLLGVTVEVLRGTKAIFNAWEEGGEEGVRDLIRFDPMIYLLVVTTAAGGEAVRIWVSGRWDVWVRGLCLASLALLVGKVQGGKGQGGKGEGGEGRGVVKVVNIKRTICCYAVLLATVARMFTDPFTCFVMLIAHTVNIEEGQGPGVIVKIAVASAAVVYEGGWFDWAIAGLSFVYDE</sequence>
<proteinExistence type="predicted"/>
<gene>
    <name evidence="1" type="ORF">TrRE_jg9873</name>
</gene>
<dbReference type="AlphaFoldDB" id="A0A9W7F916"/>
<accession>A0A9W7F916</accession>
<name>A0A9W7F916_9STRA</name>
<evidence type="ECO:0000313" key="1">
    <source>
        <dbReference type="EMBL" id="GMI07151.1"/>
    </source>
</evidence>
<organism evidence="1 2">
    <name type="scientific">Triparma retinervis</name>
    <dbReference type="NCBI Taxonomy" id="2557542"/>
    <lineage>
        <taxon>Eukaryota</taxon>
        <taxon>Sar</taxon>
        <taxon>Stramenopiles</taxon>
        <taxon>Ochrophyta</taxon>
        <taxon>Bolidophyceae</taxon>
        <taxon>Parmales</taxon>
        <taxon>Triparmaceae</taxon>
        <taxon>Triparma</taxon>
    </lineage>
</organism>
<protein>
    <submittedName>
        <fullName evidence="1">Uncharacterized protein</fullName>
    </submittedName>
</protein>
<evidence type="ECO:0000313" key="2">
    <source>
        <dbReference type="Proteomes" id="UP001165082"/>
    </source>
</evidence>
<keyword evidence="2" id="KW-1185">Reference proteome</keyword>
<dbReference type="OrthoDB" id="10364280at2759"/>
<dbReference type="Proteomes" id="UP001165082">
    <property type="component" value="Unassembled WGS sequence"/>
</dbReference>